<dbReference type="EMBL" id="VAHF01000012">
    <property type="protein sequence ID" value="TXG48499.1"/>
    <property type="molecule type" value="Genomic_DNA"/>
</dbReference>
<proteinExistence type="predicted"/>
<dbReference type="Gene3D" id="1.10.10.10">
    <property type="entry name" value="Winged helix-like DNA-binding domain superfamily/Winged helix DNA-binding domain"/>
    <property type="match status" value="1"/>
</dbReference>
<comment type="caution">
    <text evidence="2">The sequence shown here is derived from an EMBL/GenBank/DDBJ whole genome shotgun (WGS) entry which is preliminary data.</text>
</comment>
<accession>A0A5C7GVF4</accession>
<reference evidence="3" key="1">
    <citation type="journal article" date="2019" name="Gigascience">
        <title>De novo genome assembly of the endangered Acer yangbiense, a plant species with extremely small populations endemic to Yunnan Province, China.</title>
        <authorList>
            <person name="Yang J."/>
            <person name="Wariss H.M."/>
            <person name="Tao L."/>
            <person name="Zhang R."/>
            <person name="Yun Q."/>
            <person name="Hollingsworth P."/>
            <person name="Dao Z."/>
            <person name="Luo G."/>
            <person name="Guo H."/>
            <person name="Ma Y."/>
            <person name="Sun W."/>
        </authorList>
    </citation>
    <scope>NUCLEOTIDE SEQUENCE [LARGE SCALE GENOMIC DNA]</scope>
    <source>
        <strain evidence="3">cv. Malutang</strain>
    </source>
</reference>
<sequence>MEEATTSSVKMSKEKAVDVDAGMDYLAANVVTILFGLRFGNDCGLLHFCVESDAANVVRLINDGNHLNSSCANIVSDILGFMSEMGISSVSSGRKGANKAASFLARQALLRKSDVFWKRTVELDLFKIIARGGPSAFMSPNEIASELPNKKK</sequence>
<gene>
    <name evidence="2" type="ORF">EZV62_024374</name>
</gene>
<dbReference type="InterPro" id="IPR044730">
    <property type="entry name" value="RNase_H-like_dom_plant"/>
</dbReference>
<dbReference type="Proteomes" id="UP000323000">
    <property type="component" value="Chromosome 12"/>
</dbReference>
<protein>
    <recommendedName>
        <fullName evidence="1">RNase H type-1 domain-containing protein</fullName>
    </recommendedName>
</protein>
<feature type="domain" description="RNase H type-1" evidence="1">
    <location>
        <begin position="19"/>
        <end position="108"/>
    </location>
</feature>
<dbReference type="PANTHER" id="PTHR47723:SF19">
    <property type="entry name" value="POLYNUCLEOTIDYL TRANSFERASE, RIBONUCLEASE H-LIKE SUPERFAMILY PROTEIN"/>
    <property type="match status" value="1"/>
</dbReference>
<dbReference type="Pfam" id="PF13456">
    <property type="entry name" value="RVT_3"/>
    <property type="match status" value="1"/>
</dbReference>
<keyword evidence="3" id="KW-1185">Reference proteome</keyword>
<name>A0A5C7GVF4_9ROSI</name>
<dbReference type="InterPro" id="IPR053151">
    <property type="entry name" value="RNase_H-like"/>
</dbReference>
<dbReference type="AlphaFoldDB" id="A0A5C7GVF4"/>
<dbReference type="GO" id="GO:0003676">
    <property type="term" value="F:nucleic acid binding"/>
    <property type="evidence" value="ECO:0007669"/>
    <property type="project" value="InterPro"/>
</dbReference>
<dbReference type="InterPro" id="IPR002156">
    <property type="entry name" value="RNaseH_domain"/>
</dbReference>
<dbReference type="OrthoDB" id="1166192at2759"/>
<dbReference type="CDD" id="cd06222">
    <property type="entry name" value="RNase_H_like"/>
    <property type="match status" value="1"/>
</dbReference>
<dbReference type="GO" id="GO:0004523">
    <property type="term" value="F:RNA-DNA hybrid ribonuclease activity"/>
    <property type="evidence" value="ECO:0007669"/>
    <property type="project" value="InterPro"/>
</dbReference>
<dbReference type="PANTHER" id="PTHR47723">
    <property type="entry name" value="OS05G0353850 PROTEIN"/>
    <property type="match status" value="1"/>
</dbReference>
<evidence type="ECO:0000313" key="3">
    <source>
        <dbReference type="Proteomes" id="UP000323000"/>
    </source>
</evidence>
<evidence type="ECO:0000313" key="2">
    <source>
        <dbReference type="EMBL" id="TXG48499.1"/>
    </source>
</evidence>
<evidence type="ECO:0000259" key="1">
    <source>
        <dbReference type="Pfam" id="PF13456"/>
    </source>
</evidence>
<dbReference type="InterPro" id="IPR036388">
    <property type="entry name" value="WH-like_DNA-bd_sf"/>
</dbReference>
<organism evidence="2 3">
    <name type="scientific">Acer yangbiense</name>
    <dbReference type="NCBI Taxonomy" id="1000413"/>
    <lineage>
        <taxon>Eukaryota</taxon>
        <taxon>Viridiplantae</taxon>
        <taxon>Streptophyta</taxon>
        <taxon>Embryophyta</taxon>
        <taxon>Tracheophyta</taxon>
        <taxon>Spermatophyta</taxon>
        <taxon>Magnoliopsida</taxon>
        <taxon>eudicotyledons</taxon>
        <taxon>Gunneridae</taxon>
        <taxon>Pentapetalae</taxon>
        <taxon>rosids</taxon>
        <taxon>malvids</taxon>
        <taxon>Sapindales</taxon>
        <taxon>Sapindaceae</taxon>
        <taxon>Hippocastanoideae</taxon>
        <taxon>Acereae</taxon>
        <taxon>Acer</taxon>
    </lineage>
</organism>